<sequence length="89" mass="10730">MKEKKPFYLLLNIEPRYHLLGWSRNSFEGNFAKVAPFISDPRKQILVEVKIVFSRKRLPFQTETNRFRAFHERRLQLTCAIQATLFVFR</sequence>
<dbReference type="Proteomes" id="UP001054945">
    <property type="component" value="Unassembled WGS sequence"/>
</dbReference>
<evidence type="ECO:0000313" key="2">
    <source>
        <dbReference type="Proteomes" id="UP001054945"/>
    </source>
</evidence>
<reference evidence="1 2" key="1">
    <citation type="submission" date="2021-06" db="EMBL/GenBank/DDBJ databases">
        <title>Caerostris extrusa draft genome.</title>
        <authorList>
            <person name="Kono N."/>
            <person name="Arakawa K."/>
        </authorList>
    </citation>
    <scope>NUCLEOTIDE SEQUENCE [LARGE SCALE GENOMIC DNA]</scope>
</reference>
<name>A0AAV4NPF2_CAEEX</name>
<dbReference type="EMBL" id="BPLR01003513">
    <property type="protein sequence ID" value="GIX85439.1"/>
    <property type="molecule type" value="Genomic_DNA"/>
</dbReference>
<accession>A0AAV4NPF2</accession>
<protein>
    <submittedName>
        <fullName evidence="1">Uncharacterized protein</fullName>
    </submittedName>
</protein>
<evidence type="ECO:0000313" key="1">
    <source>
        <dbReference type="EMBL" id="GIX85439.1"/>
    </source>
</evidence>
<comment type="caution">
    <text evidence="1">The sequence shown here is derived from an EMBL/GenBank/DDBJ whole genome shotgun (WGS) entry which is preliminary data.</text>
</comment>
<proteinExistence type="predicted"/>
<organism evidence="1 2">
    <name type="scientific">Caerostris extrusa</name>
    <name type="common">Bark spider</name>
    <name type="synonym">Caerostris bankana</name>
    <dbReference type="NCBI Taxonomy" id="172846"/>
    <lineage>
        <taxon>Eukaryota</taxon>
        <taxon>Metazoa</taxon>
        <taxon>Ecdysozoa</taxon>
        <taxon>Arthropoda</taxon>
        <taxon>Chelicerata</taxon>
        <taxon>Arachnida</taxon>
        <taxon>Araneae</taxon>
        <taxon>Araneomorphae</taxon>
        <taxon>Entelegynae</taxon>
        <taxon>Araneoidea</taxon>
        <taxon>Araneidae</taxon>
        <taxon>Caerostris</taxon>
    </lineage>
</organism>
<dbReference type="AlphaFoldDB" id="A0AAV4NPF2"/>
<keyword evidence="2" id="KW-1185">Reference proteome</keyword>
<gene>
    <name evidence="1" type="ORF">CEXT_386851</name>
</gene>